<protein>
    <recommendedName>
        <fullName evidence="4">FHA domain-containing protein</fullName>
    </recommendedName>
</protein>
<feature type="compositionally biased region" description="Pro residues" evidence="1">
    <location>
        <begin position="242"/>
        <end position="252"/>
    </location>
</feature>
<feature type="region of interest" description="Disordered" evidence="1">
    <location>
        <begin position="240"/>
        <end position="310"/>
    </location>
</feature>
<evidence type="ECO:0000256" key="1">
    <source>
        <dbReference type="SAM" id="MobiDB-lite"/>
    </source>
</evidence>
<proteinExistence type="predicted"/>
<dbReference type="Proteomes" id="UP000037751">
    <property type="component" value="Unassembled WGS sequence"/>
</dbReference>
<feature type="compositionally biased region" description="Basic and acidic residues" evidence="1">
    <location>
        <begin position="539"/>
        <end position="554"/>
    </location>
</feature>
<feature type="compositionally biased region" description="Low complexity" evidence="1">
    <location>
        <begin position="277"/>
        <end position="297"/>
    </location>
</feature>
<feature type="region of interest" description="Disordered" evidence="1">
    <location>
        <begin position="497"/>
        <end position="565"/>
    </location>
</feature>
<feature type="compositionally biased region" description="Basic and acidic residues" evidence="1">
    <location>
        <begin position="518"/>
        <end position="532"/>
    </location>
</feature>
<comment type="caution">
    <text evidence="2">The sequence shown here is derived from an EMBL/GenBank/DDBJ whole genome shotgun (WGS) entry which is preliminary data.</text>
</comment>
<gene>
    <name evidence="2" type="ORF">Malapachy_4038</name>
</gene>
<dbReference type="VEuPathDB" id="FungiDB:Malapachy_4038"/>
<feature type="compositionally biased region" description="Basic residues" evidence="1">
    <location>
        <begin position="555"/>
        <end position="565"/>
    </location>
</feature>
<dbReference type="GeneID" id="28730369"/>
<keyword evidence="3" id="KW-1185">Reference proteome</keyword>
<dbReference type="AlphaFoldDB" id="A0A0M8MVK7"/>
<evidence type="ECO:0000313" key="3">
    <source>
        <dbReference type="Proteomes" id="UP000037751"/>
    </source>
</evidence>
<reference evidence="2 3" key="1">
    <citation type="submission" date="2015-07" db="EMBL/GenBank/DDBJ databases">
        <title>Draft Genome Sequence of Malassezia furfur CBS1878 and Malassezia pachydermatis CBS1879.</title>
        <authorList>
            <person name="Triana S."/>
            <person name="Ohm R."/>
            <person name="Gonzalez A."/>
            <person name="DeCock H."/>
            <person name="Restrepo S."/>
            <person name="Celis A."/>
        </authorList>
    </citation>
    <scope>NUCLEOTIDE SEQUENCE [LARGE SCALE GENOMIC DNA]</scope>
    <source>
        <strain evidence="2 3">CBS 1879</strain>
    </source>
</reference>
<sequence length="565" mass="61628">MLSQRTRLATPAPSSDHDILSSPSHGKTKEVEMPSHTLATPPPSSPTRMTWPSKGPSDTAPTQSGSPVKPARAPTMAVKETIQPMVITVPDEATFSLSLDYTHTFVIGRCKEPQRAPTLASHALSFIGSQPLAFVCLPPSAKHASRLHALVRWVPFSSPTGDATPIGTFVMRILGQNGVVVQGKRHRAGQVVRLNTGENEMDFFGAKLAVQVPRSTAVVMPPPRPVATVLSPVKKMVQRAPSPAPVDVPSSPPRLDDLPMSAPMVVPASSPGMERMSSPTPSAAAPLEEAPLSPTLPAKKDTTTDTVPKPGAEFSVPAYMDLARHLVERLAPTYDLAGLLAGAIVFHRTATISASEAVRSVLASNPGMLRGEAGARAAAFSPSSRRILSDDVAKRSPAHGEQIRHWYTGDDSRWPNIARQAWHERLEEELQSKPMFGVIQRPGKDTRGNPLECWYYYDKENDEDGERALNLGAFVKPMRNVVRSQKPIFWKKSEYGRATSRNGGTSDDDKLPYSPRTHYSESDTKKARKVDVLDTTLDEPEKTWDRVGDQEWSSRPRKKRSVPPS</sequence>
<organism evidence="2 3">
    <name type="scientific">Malassezia pachydermatis</name>
    <dbReference type="NCBI Taxonomy" id="77020"/>
    <lineage>
        <taxon>Eukaryota</taxon>
        <taxon>Fungi</taxon>
        <taxon>Dikarya</taxon>
        <taxon>Basidiomycota</taxon>
        <taxon>Ustilaginomycotina</taxon>
        <taxon>Malasseziomycetes</taxon>
        <taxon>Malasseziales</taxon>
        <taxon>Malasseziaceae</taxon>
        <taxon>Malassezia</taxon>
    </lineage>
</organism>
<dbReference type="RefSeq" id="XP_017992083.1">
    <property type="nucleotide sequence ID" value="XM_018138493.1"/>
</dbReference>
<name>A0A0M8MVK7_9BASI</name>
<dbReference type="STRING" id="77020.A0A0M8MVK7"/>
<evidence type="ECO:0000313" key="2">
    <source>
        <dbReference type="EMBL" id="KOS14451.1"/>
    </source>
</evidence>
<dbReference type="OrthoDB" id="5348546at2759"/>
<accession>A0A0M8MVK7</accession>
<feature type="region of interest" description="Disordered" evidence="1">
    <location>
        <begin position="1"/>
        <end position="74"/>
    </location>
</feature>
<dbReference type="EMBL" id="LGAV01000004">
    <property type="protein sequence ID" value="KOS14451.1"/>
    <property type="molecule type" value="Genomic_DNA"/>
</dbReference>
<evidence type="ECO:0008006" key="4">
    <source>
        <dbReference type="Google" id="ProtNLM"/>
    </source>
</evidence>